<feature type="transmembrane region" description="Helical" evidence="9">
    <location>
        <begin position="220"/>
        <end position="239"/>
    </location>
</feature>
<dbReference type="GO" id="GO:0006465">
    <property type="term" value="P:signal peptide processing"/>
    <property type="evidence" value="ECO:0007669"/>
    <property type="project" value="TreeGrafter"/>
</dbReference>
<dbReference type="GO" id="GO:0042500">
    <property type="term" value="F:aspartic endopeptidase activity, intramembrane cleaving"/>
    <property type="evidence" value="ECO:0007669"/>
    <property type="project" value="InterPro"/>
</dbReference>
<sequence length="386" mass="43067">WSSVDVSKMASTVNEISTQTNENLTEYQNATTARIPSTPEGMAIAYGSLIIMAILPIFFGSYRAVKHHKEQQQLYKTSGEQPDTMSRREAAMFPLISSVTLVGLYILYKVFAKEYVNLILAGYFFFLGILALCHLTSPLISSLVPAAIPKTQYHILFTKGKDDKEEHIINYKFNLHDIVCLVCCSLVGAWYLLKKHWIANNLFGIAFAINGVELLHLNNVVTGCILLCGLLFYDAFWVFGTDVMVTVAKSFEVPIKLVFPQDLLEKGLNAGNFAMLGLGDIVLPGIFIALLLRFDNSLSRKTNVYFYSTFFAYFMGLLATMMIMHLFNHAQPALLYLVPACIGTPLLLALVKGDLKALFSYEDHPSPPTNAAEQSEQVQVETKKDK</sequence>
<feature type="transmembrane region" description="Helical" evidence="9">
    <location>
        <begin position="333"/>
        <end position="351"/>
    </location>
</feature>
<feature type="transmembrane region" description="Helical" evidence="9">
    <location>
        <begin position="43"/>
        <end position="65"/>
    </location>
</feature>
<proteinExistence type="inferred from homology"/>
<name>A0A151HYR6_9HYME</name>
<dbReference type="PANTHER" id="PTHR12174:SF23">
    <property type="entry name" value="MINOR HISTOCOMPATIBILITY ANTIGEN H13"/>
    <property type="match status" value="1"/>
</dbReference>
<dbReference type="GO" id="GO:0033619">
    <property type="term" value="P:membrane protein proteolysis"/>
    <property type="evidence" value="ECO:0007669"/>
    <property type="project" value="TreeGrafter"/>
</dbReference>
<dbReference type="STRING" id="520822.A0A151HYR6"/>
<keyword evidence="3 9" id="KW-0812">Transmembrane</keyword>
<comment type="subcellular location">
    <subcellularLocation>
        <location evidence="1">Endoplasmic reticulum membrane</location>
        <topology evidence="1">Multi-pass membrane protein</topology>
    </subcellularLocation>
</comment>
<evidence type="ECO:0000256" key="8">
    <source>
        <dbReference type="SAM" id="MobiDB-lite"/>
    </source>
</evidence>
<feature type="transmembrane region" description="Helical" evidence="9">
    <location>
        <begin position="304"/>
        <end position="327"/>
    </location>
</feature>
<dbReference type="PANTHER" id="PTHR12174">
    <property type="entry name" value="SIGNAL PEPTIDE PEPTIDASE"/>
    <property type="match status" value="1"/>
</dbReference>
<protein>
    <submittedName>
        <fullName evidence="10">Minor histocompatibility antigen H13</fullName>
    </submittedName>
</protein>
<evidence type="ECO:0000256" key="4">
    <source>
        <dbReference type="ARBA" id="ARBA00022801"/>
    </source>
</evidence>
<feature type="region of interest" description="Disordered" evidence="8">
    <location>
        <begin position="365"/>
        <end position="386"/>
    </location>
</feature>
<dbReference type="InterPro" id="IPR007369">
    <property type="entry name" value="Peptidase_A22B_SPP"/>
</dbReference>
<feature type="transmembrane region" description="Helical" evidence="9">
    <location>
        <begin position="273"/>
        <end position="292"/>
    </location>
</feature>
<evidence type="ECO:0000256" key="3">
    <source>
        <dbReference type="ARBA" id="ARBA00022692"/>
    </source>
</evidence>
<dbReference type="Pfam" id="PF04258">
    <property type="entry name" value="Peptidase_A22B"/>
    <property type="match status" value="1"/>
</dbReference>
<evidence type="ECO:0000256" key="7">
    <source>
        <dbReference type="ARBA" id="ARBA00023136"/>
    </source>
</evidence>
<keyword evidence="5" id="KW-0256">Endoplasmic reticulum</keyword>
<keyword evidence="7 9" id="KW-0472">Membrane</keyword>
<dbReference type="InterPro" id="IPR006639">
    <property type="entry name" value="Preselin/SPP"/>
</dbReference>
<keyword evidence="11" id="KW-1185">Reference proteome</keyword>
<evidence type="ECO:0000256" key="9">
    <source>
        <dbReference type="SAM" id="Phobius"/>
    </source>
</evidence>
<dbReference type="GO" id="GO:0098554">
    <property type="term" value="C:cytoplasmic side of endoplasmic reticulum membrane"/>
    <property type="evidence" value="ECO:0007669"/>
    <property type="project" value="TreeGrafter"/>
</dbReference>
<dbReference type="SMART" id="SM00730">
    <property type="entry name" value="PSN"/>
    <property type="match status" value="1"/>
</dbReference>
<dbReference type="EMBL" id="KQ976730">
    <property type="protein sequence ID" value="KYM76393.1"/>
    <property type="molecule type" value="Genomic_DNA"/>
</dbReference>
<evidence type="ECO:0000256" key="6">
    <source>
        <dbReference type="ARBA" id="ARBA00022989"/>
    </source>
</evidence>
<feature type="transmembrane region" description="Helical" evidence="9">
    <location>
        <begin position="90"/>
        <end position="108"/>
    </location>
</feature>
<reference evidence="10 11" key="1">
    <citation type="submission" date="2015-09" db="EMBL/GenBank/DDBJ databases">
        <title>Atta colombica WGS genome.</title>
        <authorList>
            <person name="Nygaard S."/>
            <person name="Hu H."/>
            <person name="Boomsma J."/>
            <person name="Zhang G."/>
        </authorList>
    </citation>
    <scope>NUCLEOTIDE SEQUENCE [LARGE SCALE GENOMIC DNA]</scope>
    <source>
        <strain evidence="10">Treedump-2</strain>
        <tissue evidence="10">Whole body</tissue>
    </source>
</reference>
<evidence type="ECO:0000313" key="10">
    <source>
        <dbReference type="EMBL" id="KYM76393.1"/>
    </source>
</evidence>
<feature type="compositionally biased region" description="Polar residues" evidence="8">
    <location>
        <begin position="369"/>
        <end position="380"/>
    </location>
</feature>
<accession>A0A151HYR6</accession>
<dbReference type="GO" id="GO:0098553">
    <property type="term" value="C:lumenal side of endoplasmic reticulum membrane"/>
    <property type="evidence" value="ECO:0007669"/>
    <property type="project" value="TreeGrafter"/>
</dbReference>
<evidence type="ECO:0000256" key="2">
    <source>
        <dbReference type="ARBA" id="ARBA00006859"/>
    </source>
</evidence>
<evidence type="ECO:0000256" key="5">
    <source>
        <dbReference type="ARBA" id="ARBA00022824"/>
    </source>
</evidence>
<feature type="transmembrane region" description="Helical" evidence="9">
    <location>
        <begin position="169"/>
        <end position="191"/>
    </location>
</feature>
<dbReference type="Proteomes" id="UP000078540">
    <property type="component" value="Unassembled WGS sequence"/>
</dbReference>
<gene>
    <name evidence="10" type="ORF">ALC53_13106</name>
</gene>
<evidence type="ECO:0000256" key="1">
    <source>
        <dbReference type="ARBA" id="ARBA00004477"/>
    </source>
</evidence>
<dbReference type="AlphaFoldDB" id="A0A151HYR6"/>
<feature type="transmembrane region" description="Helical" evidence="9">
    <location>
        <begin position="120"/>
        <end position="148"/>
    </location>
</feature>
<organism evidence="10 11">
    <name type="scientific">Atta colombica</name>
    <dbReference type="NCBI Taxonomy" id="520822"/>
    <lineage>
        <taxon>Eukaryota</taxon>
        <taxon>Metazoa</taxon>
        <taxon>Ecdysozoa</taxon>
        <taxon>Arthropoda</taxon>
        <taxon>Hexapoda</taxon>
        <taxon>Insecta</taxon>
        <taxon>Pterygota</taxon>
        <taxon>Neoptera</taxon>
        <taxon>Endopterygota</taxon>
        <taxon>Hymenoptera</taxon>
        <taxon>Apocrita</taxon>
        <taxon>Aculeata</taxon>
        <taxon>Formicoidea</taxon>
        <taxon>Formicidae</taxon>
        <taxon>Myrmicinae</taxon>
        <taxon>Atta</taxon>
    </lineage>
</organism>
<comment type="similarity">
    <text evidence="2">Belongs to the peptidase A22B family.</text>
</comment>
<feature type="non-terminal residue" evidence="10">
    <location>
        <position position="1"/>
    </location>
</feature>
<evidence type="ECO:0000313" key="11">
    <source>
        <dbReference type="Proteomes" id="UP000078540"/>
    </source>
</evidence>
<keyword evidence="6 9" id="KW-1133">Transmembrane helix</keyword>
<keyword evidence="4" id="KW-0378">Hydrolase</keyword>